<evidence type="ECO:0000256" key="9">
    <source>
        <dbReference type="SAM" id="Phobius"/>
    </source>
</evidence>
<keyword evidence="3 9" id="KW-0812">Transmembrane</keyword>
<evidence type="ECO:0000256" key="5">
    <source>
        <dbReference type="ARBA" id="ARBA00022989"/>
    </source>
</evidence>
<name>A0A336LVD7_CULSO</name>
<comment type="subcellular location">
    <subcellularLocation>
        <location evidence="1">Membrane</location>
        <topology evidence="1">Lipid-anchor</topology>
        <topology evidence="1">GPI-anchor</topology>
    </subcellularLocation>
</comment>
<dbReference type="AlphaFoldDB" id="A0A336LVD7"/>
<evidence type="ECO:0000256" key="2">
    <source>
        <dbReference type="ARBA" id="ARBA00022622"/>
    </source>
</evidence>
<evidence type="ECO:0000256" key="4">
    <source>
        <dbReference type="ARBA" id="ARBA00022729"/>
    </source>
</evidence>
<evidence type="ECO:0000256" key="7">
    <source>
        <dbReference type="ARBA" id="ARBA00023180"/>
    </source>
</evidence>
<sequence length="178" mass="21079">MGHSGAIHRKPANNRLVFMIISRIKMKKVLPLSSSPLSIIIMLLMIICTNLCPVTSIKCFNCKSNLDEKCLEIEKYNLNETAHLQQECNLEDYASFEFRPTREEELFCQVVRLQIMHSKHYRVIRKCAFLRTKRKMLDNFYHIREIEECFTDLCNSSNRVTMNWIILLLSFMIYVKIH</sequence>
<accession>A0A336LVD7</accession>
<dbReference type="VEuPathDB" id="VectorBase:CSON005623"/>
<protein>
    <submittedName>
        <fullName evidence="10">CSON005623 protein</fullName>
    </submittedName>
</protein>
<evidence type="ECO:0000256" key="1">
    <source>
        <dbReference type="ARBA" id="ARBA00004589"/>
    </source>
</evidence>
<keyword evidence="2" id="KW-0336">GPI-anchor</keyword>
<proteinExistence type="predicted"/>
<keyword evidence="7" id="KW-0325">Glycoprotein</keyword>
<dbReference type="PANTHER" id="PTHR33562:SF23">
    <property type="entry name" value="PROTEIN QUIVER"/>
    <property type="match status" value="1"/>
</dbReference>
<keyword evidence="4" id="KW-0732">Signal</keyword>
<feature type="transmembrane region" description="Helical" evidence="9">
    <location>
        <begin position="160"/>
        <end position="177"/>
    </location>
</feature>
<feature type="transmembrane region" description="Helical" evidence="9">
    <location>
        <begin position="29"/>
        <end position="47"/>
    </location>
</feature>
<dbReference type="PANTHER" id="PTHR33562">
    <property type="entry name" value="ATILLA, ISOFORM B-RELATED-RELATED"/>
    <property type="match status" value="1"/>
</dbReference>
<evidence type="ECO:0000256" key="3">
    <source>
        <dbReference type="ARBA" id="ARBA00022692"/>
    </source>
</evidence>
<evidence type="ECO:0000256" key="6">
    <source>
        <dbReference type="ARBA" id="ARBA00023136"/>
    </source>
</evidence>
<keyword evidence="8" id="KW-0449">Lipoprotein</keyword>
<gene>
    <name evidence="10" type="primary">CSON005623</name>
</gene>
<reference evidence="10" key="1">
    <citation type="submission" date="2018-07" db="EMBL/GenBank/DDBJ databases">
        <authorList>
            <person name="Quirk P.G."/>
            <person name="Krulwich T.A."/>
        </authorList>
    </citation>
    <scope>NUCLEOTIDE SEQUENCE</scope>
</reference>
<dbReference type="InterPro" id="IPR050975">
    <property type="entry name" value="Sleep_regulator"/>
</dbReference>
<evidence type="ECO:0000256" key="8">
    <source>
        <dbReference type="ARBA" id="ARBA00023288"/>
    </source>
</evidence>
<organism evidence="10">
    <name type="scientific">Culicoides sonorensis</name>
    <name type="common">Biting midge</name>
    <dbReference type="NCBI Taxonomy" id="179676"/>
    <lineage>
        <taxon>Eukaryota</taxon>
        <taxon>Metazoa</taxon>
        <taxon>Ecdysozoa</taxon>
        <taxon>Arthropoda</taxon>
        <taxon>Hexapoda</taxon>
        <taxon>Insecta</taxon>
        <taxon>Pterygota</taxon>
        <taxon>Neoptera</taxon>
        <taxon>Endopterygota</taxon>
        <taxon>Diptera</taxon>
        <taxon>Nematocera</taxon>
        <taxon>Chironomoidea</taxon>
        <taxon>Ceratopogonidae</taxon>
        <taxon>Ceratopogoninae</taxon>
        <taxon>Culicoides</taxon>
        <taxon>Monoculicoides</taxon>
    </lineage>
</organism>
<keyword evidence="5 9" id="KW-1133">Transmembrane helix</keyword>
<keyword evidence="6 9" id="KW-0472">Membrane</keyword>
<dbReference type="EMBL" id="UFQT01000219">
    <property type="protein sequence ID" value="SSX21914.1"/>
    <property type="molecule type" value="Genomic_DNA"/>
</dbReference>
<evidence type="ECO:0000313" key="10">
    <source>
        <dbReference type="EMBL" id="SSX21914.1"/>
    </source>
</evidence>
<dbReference type="GO" id="GO:0098552">
    <property type="term" value="C:side of membrane"/>
    <property type="evidence" value="ECO:0007669"/>
    <property type="project" value="UniProtKB-KW"/>
</dbReference>